<feature type="transmembrane region" description="Helical" evidence="7">
    <location>
        <begin position="50"/>
        <end position="80"/>
    </location>
</feature>
<feature type="compositionally biased region" description="Basic residues" evidence="8">
    <location>
        <begin position="16"/>
        <end position="26"/>
    </location>
</feature>
<dbReference type="CDD" id="cd06261">
    <property type="entry name" value="TM_PBP2"/>
    <property type="match status" value="1"/>
</dbReference>
<feature type="transmembrane region" description="Helical" evidence="7">
    <location>
        <begin position="197"/>
        <end position="224"/>
    </location>
</feature>
<keyword evidence="4 7" id="KW-0812">Transmembrane</keyword>
<feature type="domain" description="ABC transmembrane type-1" evidence="9">
    <location>
        <begin position="109"/>
        <end position="323"/>
    </location>
</feature>
<evidence type="ECO:0000256" key="7">
    <source>
        <dbReference type="RuleBase" id="RU363032"/>
    </source>
</evidence>
<dbReference type="RefSeq" id="WP_311716520.1">
    <property type="nucleotide sequence ID" value="NZ_JAVREZ010000009.1"/>
</dbReference>
<keyword evidence="11" id="KW-1185">Reference proteome</keyword>
<name>A0ABU2VDW0_9ACTN</name>
<dbReference type="Gene3D" id="1.10.3720.10">
    <property type="entry name" value="MetI-like"/>
    <property type="match status" value="1"/>
</dbReference>
<reference evidence="11" key="1">
    <citation type="submission" date="2023-07" db="EMBL/GenBank/DDBJ databases">
        <title>30 novel species of actinomycetes from the DSMZ collection.</title>
        <authorList>
            <person name="Nouioui I."/>
        </authorList>
    </citation>
    <scope>NUCLEOTIDE SEQUENCE [LARGE SCALE GENOMIC DNA]</scope>
    <source>
        <strain evidence="11">DSM 41640</strain>
    </source>
</reference>
<feature type="transmembrane region" description="Helical" evidence="7">
    <location>
        <begin position="113"/>
        <end position="133"/>
    </location>
</feature>
<accession>A0ABU2VDW0</accession>
<dbReference type="PROSITE" id="PS50928">
    <property type="entry name" value="ABC_TM1"/>
    <property type="match status" value="1"/>
</dbReference>
<evidence type="ECO:0000256" key="8">
    <source>
        <dbReference type="SAM" id="MobiDB-lite"/>
    </source>
</evidence>
<keyword evidence="6 7" id="KW-0472">Membrane</keyword>
<organism evidence="10 11">
    <name type="scientific">Streptomyces doebereineriae</name>
    <dbReference type="NCBI Taxonomy" id="3075528"/>
    <lineage>
        <taxon>Bacteria</taxon>
        <taxon>Bacillati</taxon>
        <taxon>Actinomycetota</taxon>
        <taxon>Actinomycetes</taxon>
        <taxon>Kitasatosporales</taxon>
        <taxon>Streptomycetaceae</taxon>
        <taxon>Streptomyces</taxon>
    </lineage>
</organism>
<dbReference type="Proteomes" id="UP001183824">
    <property type="component" value="Unassembled WGS sequence"/>
</dbReference>
<dbReference type="PANTHER" id="PTHR30193:SF37">
    <property type="entry name" value="INNER MEMBRANE ABC TRANSPORTER PERMEASE PROTEIN YCJO"/>
    <property type="match status" value="1"/>
</dbReference>
<evidence type="ECO:0000256" key="5">
    <source>
        <dbReference type="ARBA" id="ARBA00022989"/>
    </source>
</evidence>
<keyword evidence="2 7" id="KW-0813">Transport</keyword>
<evidence type="ECO:0000256" key="6">
    <source>
        <dbReference type="ARBA" id="ARBA00023136"/>
    </source>
</evidence>
<dbReference type="InterPro" id="IPR035906">
    <property type="entry name" value="MetI-like_sf"/>
</dbReference>
<sequence length="334" mass="36521">MTNTEIRPVGPEPARTRRNRRNRRNRGTGQTRRASGSTAATTIRTRGTRLLAVLFLAPTVVGIVVFTVVPIVGSVVLSLFQWDVIDDPRWAGGANYREILTDSTVLISFRNTLVFMVLAVALQLLIALVLAIAVNGRMPKWLRSVFRSAFFFPLVLSAASISVVMKYLFNQDFGPVNWLLGTVGIPSVPWLTSENGAMAAVVLAYVWQQFGFSFLLFVGGLNNIPKEVHEAASLDGASGVRKHLAITLPLLSPTLLVASVVGIINALQVFEQPYVLTAGGPGDSTRTVVMVIYETAFEQLRFGEASAVGVLLFALIMAVTALQFRLSRRYVHYQ</sequence>
<feature type="transmembrane region" description="Helical" evidence="7">
    <location>
        <begin position="305"/>
        <end position="324"/>
    </location>
</feature>
<keyword evidence="5 7" id="KW-1133">Transmembrane helix</keyword>
<evidence type="ECO:0000256" key="1">
    <source>
        <dbReference type="ARBA" id="ARBA00004651"/>
    </source>
</evidence>
<evidence type="ECO:0000313" key="11">
    <source>
        <dbReference type="Proteomes" id="UP001183824"/>
    </source>
</evidence>
<evidence type="ECO:0000259" key="9">
    <source>
        <dbReference type="PROSITE" id="PS50928"/>
    </source>
</evidence>
<keyword evidence="3" id="KW-1003">Cell membrane</keyword>
<comment type="subcellular location">
    <subcellularLocation>
        <location evidence="1 7">Cell membrane</location>
        <topology evidence="1 7">Multi-pass membrane protein</topology>
    </subcellularLocation>
</comment>
<comment type="similarity">
    <text evidence="7">Belongs to the binding-protein-dependent transport system permease family.</text>
</comment>
<dbReference type="Pfam" id="PF00528">
    <property type="entry name" value="BPD_transp_1"/>
    <property type="match status" value="1"/>
</dbReference>
<protein>
    <submittedName>
        <fullName evidence="10">Sugar ABC transporter permease</fullName>
    </submittedName>
</protein>
<proteinExistence type="inferred from homology"/>
<gene>
    <name evidence="10" type="ORF">RNB18_25895</name>
</gene>
<evidence type="ECO:0000256" key="2">
    <source>
        <dbReference type="ARBA" id="ARBA00022448"/>
    </source>
</evidence>
<feature type="transmembrane region" description="Helical" evidence="7">
    <location>
        <begin position="145"/>
        <end position="169"/>
    </location>
</feature>
<feature type="region of interest" description="Disordered" evidence="8">
    <location>
        <begin position="1"/>
        <end position="40"/>
    </location>
</feature>
<dbReference type="SUPFAM" id="SSF161098">
    <property type="entry name" value="MetI-like"/>
    <property type="match status" value="1"/>
</dbReference>
<dbReference type="EMBL" id="JAVREZ010000009">
    <property type="protein sequence ID" value="MDT0483599.1"/>
    <property type="molecule type" value="Genomic_DNA"/>
</dbReference>
<dbReference type="InterPro" id="IPR000515">
    <property type="entry name" value="MetI-like"/>
</dbReference>
<dbReference type="PANTHER" id="PTHR30193">
    <property type="entry name" value="ABC TRANSPORTER PERMEASE PROTEIN"/>
    <property type="match status" value="1"/>
</dbReference>
<feature type="compositionally biased region" description="Low complexity" evidence="8">
    <location>
        <begin position="27"/>
        <end position="40"/>
    </location>
</feature>
<evidence type="ECO:0000256" key="3">
    <source>
        <dbReference type="ARBA" id="ARBA00022475"/>
    </source>
</evidence>
<feature type="transmembrane region" description="Helical" evidence="7">
    <location>
        <begin position="244"/>
        <end position="267"/>
    </location>
</feature>
<dbReference type="InterPro" id="IPR051393">
    <property type="entry name" value="ABC_transporter_permease"/>
</dbReference>
<comment type="caution">
    <text evidence="10">The sequence shown here is derived from an EMBL/GenBank/DDBJ whole genome shotgun (WGS) entry which is preliminary data.</text>
</comment>
<evidence type="ECO:0000256" key="4">
    <source>
        <dbReference type="ARBA" id="ARBA00022692"/>
    </source>
</evidence>
<evidence type="ECO:0000313" key="10">
    <source>
        <dbReference type="EMBL" id="MDT0483599.1"/>
    </source>
</evidence>